<protein>
    <submittedName>
        <fullName evidence="2">Uncharacterized protein</fullName>
    </submittedName>
</protein>
<dbReference type="EMBL" id="RYZI01000679">
    <property type="protein sequence ID" value="RWA03892.1"/>
    <property type="molecule type" value="Genomic_DNA"/>
</dbReference>
<organism evidence="2 3">
    <name type="scientific">Xylaria grammica</name>
    <dbReference type="NCBI Taxonomy" id="363999"/>
    <lineage>
        <taxon>Eukaryota</taxon>
        <taxon>Fungi</taxon>
        <taxon>Dikarya</taxon>
        <taxon>Ascomycota</taxon>
        <taxon>Pezizomycotina</taxon>
        <taxon>Sordariomycetes</taxon>
        <taxon>Xylariomycetidae</taxon>
        <taxon>Xylariales</taxon>
        <taxon>Xylariaceae</taxon>
        <taxon>Xylaria</taxon>
    </lineage>
</organism>
<comment type="caution">
    <text evidence="2">The sequence shown here is derived from an EMBL/GenBank/DDBJ whole genome shotgun (WGS) entry which is preliminary data.</text>
</comment>
<feature type="compositionally biased region" description="Basic and acidic residues" evidence="1">
    <location>
        <begin position="544"/>
        <end position="553"/>
    </location>
</feature>
<feature type="compositionally biased region" description="Basic and acidic residues" evidence="1">
    <location>
        <begin position="440"/>
        <end position="450"/>
    </location>
</feature>
<feature type="region of interest" description="Disordered" evidence="1">
    <location>
        <begin position="500"/>
        <end position="629"/>
    </location>
</feature>
<feature type="compositionally biased region" description="Pro residues" evidence="1">
    <location>
        <begin position="188"/>
        <end position="203"/>
    </location>
</feature>
<name>A0A439CP27_9PEZI</name>
<accession>A0A439CP27</accession>
<feature type="compositionally biased region" description="Polar residues" evidence="1">
    <location>
        <begin position="122"/>
        <end position="135"/>
    </location>
</feature>
<feature type="compositionally biased region" description="Basic and acidic residues" evidence="1">
    <location>
        <begin position="355"/>
        <end position="364"/>
    </location>
</feature>
<dbReference type="AlphaFoldDB" id="A0A439CP27"/>
<feature type="region of interest" description="Disordered" evidence="1">
    <location>
        <begin position="109"/>
        <end position="364"/>
    </location>
</feature>
<feature type="compositionally biased region" description="Low complexity" evidence="1">
    <location>
        <begin position="567"/>
        <end position="577"/>
    </location>
</feature>
<feature type="compositionally biased region" description="Polar residues" evidence="1">
    <location>
        <begin position="612"/>
        <end position="622"/>
    </location>
</feature>
<gene>
    <name evidence="2" type="ORF">EKO27_g11210</name>
</gene>
<dbReference type="STRING" id="363999.A0A439CP27"/>
<feature type="region of interest" description="Disordered" evidence="1">
    <location>
        <begin position="440"/>
        <end position="487"/>
    </location>
</feature>
<evidence type="ECO:0000256" key="1">
    <source>
        <dbReference type="SAM" id="MobiDB-lite"/>
    </source>
</evidence>
<sequence length="870" mass="96478">MLISQTVSRLRPRPAYATSNNVPTASGMSSLQLRRPFQIRAFRFGMCSSYLDPAYERELRRRYRALKRKYVDDIYSKSVWNEYLSAERLALKRDVARFWVPPICSLRSTNQDAHDGRKGATPSMSNRRFTVNRDSYWTPPDVKSGGKKTIQSETNPIEGQGYMIDPITNRKVSKREHEPVAMNSEPPARTPNPSRSPPAPFNPPNSEQERQPVYTNGKPPASELSKYAESDFDDWPTASTQPLVDPAESSSRSETASYVFDNSALKDEEYSLNHLPLDDPIEDHDDLHKCQTEAPGELPEKRSDESKHSVVDGISAGSVSHCDSSAEPSLEPDRLQSELQNYGPYMHNEGSPAHADPKEPKDLEKYRYRASEEPECAKENSTVYDDLDKYVPTAFDDIKDEDRPFQQYGDLEKYKAYKRQYLDTTMAQERDIVAESLKEYEAKSEDDTPRKIPRMKLPKQHIFSDHYSSPMGAETQRQNKGQLASHALKPLGEQSYIHESVPTRKHDSIKGPHGQENQGIPQSAEIKYPEVSFSDAEAKASQPARDRPCEGHGLESALNHCPPATKGSGSSHASGAADLYSKEPQGLETSFSEECGGKHTMPLYRRTYGNEPGQSASISKPATENEARESLESLVDLYRDRDPEIDGTLPGSTGSARNSKETQPDEPTVYKILAYDPTMQAVNVAETTSVVPDLASPLSPTEVLLRLSNPAKFFPHFAPLQAEGFEIVSGGGDILVFRQVRPAKPAAQGGTTYVNPIDMMGRSAAVPNAAAFVSPTGFVNYDMPRVEEPAEPPFRSNIDVRREEPVFSGQKSSSRDKESRRSKKPRMNVGGRIIVGGAWVAGISYALGVVSEYFHTGGADGKGPTGFSPI</sequence>
<reference evidence="2 3" key="1">
    <citation type="submission" date="2018-12" db="EMBL/GenBank/DDBJ databases">
        <title>Draft genome sequence of Xylaria grammica IHI A82.</title>
        <authorList>
            <person name="Buettner E."/>
            <person name="Kellner H."/>
        </authorList>
    </citation>
    <scope>NUCLEOTIDE SEQUENCE [LARGE SCALE GENOMIC DNA]</scope>
    <source>
        <strain evidence="2 3">IHI A82</strain>
    </source>
</reference>
<feature type="compositionally biased region" description="Basic and acidic residues" evidence="1">
    <location>
        <begin position="501"/>
        <end position="510"/>
    </location>
</feature>
<evidence type="ECO:0000313" key="3">
    <source>
        <dbReference type="Proteomes" id="UP000286045"/>
    </source>
</evidence>
<proteinExistence type="predicted"/>
<feature type="compositionally biased region" description="Polar residues" evidence="1">
    <location>
        <begin position="317"/>
        <end position="327"/>
    </location>
</feature>
<evidence type="ECO:0000313" key="2">
    <source>
        <dbReference type="EMBL" id="RWA03892.1"/>
    </source>
</evidence>
<feature type="compositionally biased region" description="Basic and acidic residues" evidence="1">
    <location>
        <begin position="298"/>
        <end position="310"/>
    </location>
</feature>
<keyword evidence="3" id="KW-1185">Reference proteome</keyword>
<feature type="region of interest" description="Disordered" evidence="1">
    <location>
        <begin position="641"/>
        <end position="667"/>
    </location>
</feature>
<dbReference type="Proteomes" id="UP000286045">
    <property type="component" value="Unassembled WGS sequence"/>
</dbReference>
<feature type="compositionally biased region" description="Polar residues" evidence="1">
    <location>
        <begin position="237"/>
        <end position="256"/>
    </location>
</feature>
<feature type="region of interest" description="Disordered" evidence="1">
    <location>
        <begin position="790"/>
        <end position="825"/>
    </location>
</feature>